<gene>
    <name evidence="3" type="ORF">CTI12_AA551780</name>
</gene>
<accession>A0A2U1KY53</accession>
<evidence type="ECO:0000313" key="4">
    <source>
        <dbReference type="Proteomes" id="UP000245207"/>
    </source>
</evidence>
<dbReference type="Gene3D" id="2.60.40.420">
    <property type="entry name" value="Cupredoxins - blue copper proteins"/>
    <property type="match status" value="1"/>
</dbReference>
<feature type="domain" description="Plastocyanin-like" evidence="2">
    <location>
        <begin position="132"/>
        <end position="241"/>
    </location>
</feature>
<dbReference type="SUPFAM" id="SSF49503">
    <property type="entry name" value="Cupredoxins"/>
    <property type="match status" value="1"/>
</dbReference>
<dbReference type="AlphaFoldDB" id="A0A2U1KY53"/>
<dbReference type="PANTHER" id="PTHR11709:SF443">
    <property type="entry name" value="LACCASE-15"/>
    <property type="match status" value="1"/>
</dbReference>
<organism evidence="3 4">
    <name type="scientific">Artemisia annua</name>
    <name type="common">Sweet wormwood</name>
    <dbReference type="NCBI Taxonomy" id="35608"/>
    <lineage>
        <taxon>Eukaryota</taxon>
        <taxon>Viridiplantae</taxon>
        <taxon>Streptophyta</taxon>
        <taxon>Embryophyta</taxon>
        <taxon>Tracheophyta</taxon>
        <taxon>Spermatophyta</taxon>
        <taxon>Magnoliopsida</taxon>
        <taxon>eudicotyledons</taxon>
        <taxon>Gunneridae</taxon>
        <taxon>Pentapetalae</taxon>
        <taxon>asterids</taxon>
        <taxon>campanulids</taxon>
        <taxon>Asterales</taxon>
        <taxon>Asteraceae</taxon>
        <taxon>Asteroideae</taxon>
        <taxon>Anthemideae</taxon>
        <taxon>Artemisiinae</taxon>
        <taxon>Artemisia</taxon>
    </lineage>
</organism>
<comment type="similarity">
    <text evidence="1">Belongs to the multicopper oxidase family.</text>
</comment>
<proteinExistence type="inferred from homology"/>
<evidence type="ECO:0000256" key="1">
    <source>
        <dbReference type="ARBA" id="ARBA00010609"/>
    </source>
</evidence>
<name>A0A2U1KY53_ARTAN</name>
<dbReference type="Proteomes" id="UP000245207">
    <property type="component" value="Unassembled WGS sequence"/>
</dbReference>
<dbReference type="InterPro" id="IPR008972">
    <property type="entry name" value="Cupredoxin"/>
</dbReference>
<dbReference type="OrthoDB" id="2121828at2759"/>
<evidence type="ECO:0000313" key="3">
    <source>
        <dbReference type="EMBL" id="PWA41687.1"/>
    </source>
</evidence>
<dbReference type="GO" id="GO:0005507">
    <property type="term" value="F:copper ion binding"/>
    <property type="evidence" value="ECO:0007669"/>
    <property type="project" value="InterPro"/>
</dbReference>
<dbReference type="EMBL" id="PKPP01012909">
    <property type="protein sequence ID" value="PWA41687.1"/>
    <property type="molecule type" value="Genomic_DNA"/>
</dbReference>
<dbReference type="STRING" id="35608.A0A2U1KY53"/>
<comment type="caution">
    <text evidence="3">The sequence shown here is derived from an EMBL/GenBank/DDBJ whole genome shotgun (WGS) entry which is preliminary data.</text>
</comment>
<reference evidence="3 4" key="1">
    <citation type="journal article" date="2018" name="Mol. Plant">
        <title>The genome of Artemisia annua provides insight into the evolution of Asteraceae family and artemisinin biosynthesis.</title>
        <authorList>
            <person name="Shen Q."/>
            <person name="Zhang L."/>
            <person name="Liao Z."/>
            <person name="Wang S."/>
            <person name="Yan T."/>
            <person name="Shi P."/>
            <person name="Liu M."/>
            <person name="Fu X."/>
            <person name="Pan Q."/>
            <person name="Wang Y."/>
            <person name="Lv Z."/>
            <person name="Lu X."/>
            <person name="Zhang F."/>
            <person name="Jiang W."/>
            <person name="Ma Y."/>
            <person name="Chen M."/>
            <person name="Hao X."/>
            <person name="Li L."/>
            <person name="Tang Y."/>
            <person name="Lv G."/>
            <person name="Zhou Y."/>
            <person name="Sun X."/>
            <person name="Brodelius P.E."/>
            <person name="Rose J.K.C."/>
            <person name="Tang K."/>
        </authorList>
    </citation>
    <scope>NUCLEOTIDE SEQUENCE [LARGE SCALE GENOMIC DNA]</scope>
    <source>
        <strain evidence="4">cv. Huhao1</strain>
        <tissue evidence="3">Leaf</tissue>
    </source>
</reference>
<dbReference type="InterPro" id="IPR011706">
    <property type="entry name" value="Cu-oxidase_C"/>
</dbReference>
<dbReference type="InterPro" id="IPR045087">
    <property type="entry name" value="Cu-oxidase_fam"/>
</dbReference>
<sequence length="417" mass="47149">MAAKFYNSNPASQFDTTTTTTIIKYNGNYAASPSPLLPLLPAFNDRNASFNFTRSLRSLASTDHPVDVPMKITRNLLYTLSINTLPCGNNSVCGGPQGRRFAASINNITFDTPKTSILGAYYRGMNGVYGDDFPDNPPFIFNYTSDSQNSSVQTPMNGTEVKILKYNDTVELVFQGTNVVSGIDHPMHLHGHSFYVVGSGIGNFDRQRDPLNYNLVDPPLQQTVAVPQNGWTAIRFRANNPDLIRPKTQKPPLMNYNKTGWVSHRRVSNIQAWRLLKRHGSLVYVSAVRVIQVEIPWLTYVVVALHQTFAIVGECYNYRPGKWGRLSLCGEKIVERITSILNNQRVRWCYVPLLKLPVSGYMMKGVFIVQYDMHDLQGDDSSMNMNLNDFEDKEEAAYSEAVMEIFKKHRGRIERLQ</sequence>
<evidence type="ECO:0000259" key="2">
    <source>
        <dbReference type="Pfam" id="PF07731"/>
    </source>
</evidence>
<protein>
    <submittedName>
        <fullName evidence="3">Cupredoxin</fullName>
    </submittedName>
</protein>
<dbReference type="PANTHER" id="PTHR11709">
    <property type="entry name" value="MULTI-COPPER OXIDASE"/>
    <property type="match status" value="1"/>
</dbReference>
<dbReference type="Pfam" id="PF07731">
    <property type="entry name" value="Cu-oxidase_2"/>
    <property type="match status" value="1"/>
</dbReference>
<dbReference type="GO" id="GO:0016491">
    <property type="term" value="F:oxidoreductase activity"/>
    <property type="evidence" value="ECO:0007669"/>
    <property type="project" value="InterPro"/>
</dbReference>
<keyword evidence="4" id="KW-1185">Reference proteome</keyword>